<dbReference type="GeneID" id="112452265"/>
<dbReference type="InterPro" id="IPR006578">
    <property type="entry name" value="MADF-dom"/>
</dbReference>
<feature type="region of interest" description="Disordered" evidence="1">
    <location>
        <begin position="191"/>
        <end position="227"/>
    </location>
</feature>
<evidence type="ECO:0000313" key="3">
    <source>
        <dbReference type="Proteomes" id="UP000504618"/>
    </source>
</evidence>
<organism evidence="3 4">
    <name type="scientific">Temnothorax curvispinosus</name>
    <dbReference type="NCBI Taxonomy" id="300111"/>
    <lineage>
        <taxon>Eukaryota</taxon>
        <taxon>Metazoa</taxon>
        <taxon>Ecdysozoa</taxon>
        <taxon>Arthropoda</taxon>
        <taxon>Hexapoda</taxon>
        <taxon>Insecta</taxon>
        <taxon>Pterygota</taxon>
        <taxon>Neoptera</taxon>
        <taxon>Endopterygota</taxon>
        <taxon>Hymenoptera</taxon>
        <taxon>Apocrita</taxon>
        <taxon>Aculeata</taxon>
        <taxon>Formicoidea</taxon>
        <taxon>Formicidae</taxon>
        <taxon>Myrmicinae</taxon>
        <taxon>Temnothorax</taxon>
    </lineage>
</organism>
<dbReference type="PANTHER" id="PTHR12243:SF67">
    <property type="entry name" value="COREPRESSOR OF PANGOLIN, ISOFORM A-RELATED"/>
    <property type="match status" value="1"/>
</dbReference>
<feature type="domain" description="MADF" evidence="2">
    <location>
        <begin position="93"/>
        <end position="185"/>
    </location>
</feature>
<evidence type="ECO:0000256" key="1">
    <source>
        <dbReference type="SAM" id="MobiDB-lite"/>
    </source>
</evidence>
<dbReference type="AlphaFoldDB" id="A0A6J1PFE0"/>
<dbReference type="OrthoDB" id="6147983at2759"/>
<dbReference type="InterPro" id="IPR039353">
    <property type="entry name" value="TF_Adf1"/>
</dbReference>
<evidence type="ECO:0000313" key="4">
    <source>
        <dbReference type="RefSeq" id="XP_024868153.1"/>
    </source>
</evidence>
<dbReference type="Pfam" id="PF10545">
    <property type="entry name" value="MADF_DNA_bdg"/>
    <property type="match status" value="1"/>
</dbReference>
<dbReference type="RefSeq" id="XP_024868153.1">
    <property type="nucleotide sequence ID" value="XM_025012385.1"/>
</dbReference>
<evidence type="ECO:0000259" key="2">
    <source>
        <dbReference type="PROSITE" id="PS51029"/>
    </source>
</evidence>
<dbReference type="Proteomes" id="UP000504618">
    <property type="component" value="Unplaced"/>
</dbReference>
<dbReference type="GO" id="GO:0005667">
    <property type="term" value="C:transcription regulator complex"/>
    <property type="evidence" value="ECO:0007669"/>
    <property type="project" value="TreeGrafter"/>
</dbReference>
<dbReference type="PANTHER" id="PTHR12243">
    <property type="entry name" value="MADF DOMAIN TRANSCRIPTION FACTOR"/>
    <property type="match status" value="1"/>
</dbReference>
<dbReference type="SMART" id="SM00595">
    <property type="entry name" value="MADF"/>
    <property type="match status" value="1"/>
</dbReference>
<accession>A0A6J1PFE0</accession>
<dbReference type="GO" id="GO:0005634">
    <property type="term" value="C:nucleus"/>
    <property type="evidence" value="ECO:0007669"/>
    <property type="project" value="TreeGrafter"/>
</dbReference>
<dbReference type="PROSITE" id="PS51029">
    <property type="entry name" value="MADF"/>
    <property type="match status" value="1"/>
</dbReference>
<name>A0A6J1PFE0_9HYME</name>
<sequence>MMSFPTRDLARRDVCLLDFWLRCGIHQSTKFPNLTMSQRYTDNEASFICDNCDTVIEGSAAAQQHYSVRTLNAGDSEGENLHYSSQAADSRELLIGEVFCREPLWNTSLPYARRGFKVTSELWQEVDIALGVQTGWSQKTFKSLRDCFVKLLTKETNSKRSGSATMNKTNWKYFTQLEFLRPSVEYRSTISSLSKNKRPNAEVEASEASCSSKEKRLKSPQHTKPLK</sequence>
<protein>
    <submittedName>
        <fullName evidence="4">Uncharacterized protein LOC112452265</fullName>
    </submittedName>
</protein>
<dbReference type="GO" id="GO:0006357">
    <property type="term" value="P:regulation of transcription by RNA polymerase II"/>
    <property type="evidence" value="ECO:0007669"/>
    <property type="project" value="TreeGrafter"/>
</dbReference>
<keyword evidence="3" id="KW-1185">Reference proteome</keyword>
<reference evidence="4" key="1">
    <citation type="submission" date="2025-08" db="UniProtKB">
        <authorList>
            <consortium name="RefSeq"/>
        </authorList>
    </citation>
    <scope>IDENTIFICATION</scope>
    <source>
        <tissue evidence="4">Whole body</tissue>
    </source>
</reference>
<feature type="compositionally biased region" description="Low complexity" evidence="1">
    <location>
        <begin position="202"/>
        <end position="211"/>
    </location>
</feature>
<proteinExistence type="predicted"/>
<gene>
    <name evidence="4" type="primary">LOC112452265</name>
</gene>
<feature type="compositionally biased region" description="Basic residues" evidence="1">
    <location>
        <begin position="215"/>
        <end position="227"/>
    </location>
</feature>